<accession>A0ABS8X4Y3</accession>
<sequence length="246" mass="26166">MEKKTVLITGALTGIGKAVAFAFAHEGANIVISGRKQEVGESLAKELRTLGVDVVFIRTDVRYDDEVKALIDDTVKRFGHLDVAVNNAGTEGITGPFIEQTIENYHSIFDTNVFGVFLCIKYELKAMMSQGSGCIINLSSIAGQKGVPGASIYCASKHAVEGFTKVAALEAAAGNVRVNAVAPGPISTDMFERFTGTEENKAAFLEMVPLKRAGHPEEVAQSIVFLASDKASYITGKVLGIDGGMF</sequence>
<dbReference type="PRINTS" id="PR00080">
    <property type="entry name" value="SDRFAMILY"/>
</dbReference>
<organism evidence="3 4">
    <name type="scientific">Legionella resiliens</name>
    <dbReference type="NCBI Taxonomy" id="2905958"/>
    <lineage>
        <taxon>Bacteria</taxon>
        <taxon>Pseudomonadati</taxon>
        <taxon>Pseudomonadota</taxon>
        <taxon>Gammaproteobacteria</taxon>
        <taxon>Legionellales</taxon>
        <taxon>Legionellaceae</taxon>
        <taxon>Legionella</taxon>
    </lineage>
</organism>
<dbReference type="InterPro" id="IPR002347">
    <property type="entry name" value="SDR_fam"/>
</dbReference>
<dbReference type="SUPFAM" id="SSF51735">
    <property type="entry name" value="NAD(P)-binding Rossmann-fold domains"/>
    <property type="match status" value="1"/>
</dbReference>
<dbReference type="RefSeq" id="WP_182349631.1">
    <property type="nucleotide sequence ID" value="NZ_JAJSPM010000008.1"/>
</dbReference>
<dbReference type="NCBIfam" id="NF005559">
    <property type="entry name" value="PRK07231.1"/>
    <property type="match status" value="1"/>
</dbReference>
<evidence type="ECO:0000313" key="3">
    <source>
        <dbReference type="EMBL" id="MCE3532896.1"/>
    </source>
</evidence>
<keyword evidence="2 3" id="KW-0560">Oxidoreductase</keyword>
<protein>
    <submittedName>
        <fullName evidence="3">Glucose 1-dehydrogenase</fullName>
        <ecNumber evidence="3">1.1.1.47</ecNumber>
    </submittedName>
</protein>
<reference evidence="3 4" key="1">
    <citation type="journal article" date="2024" name="Pathogens">
        <title>Characterization of a Novel Species of Legionella Isolated from a Healthcare Facility: Legionella resiliens sp. nov.</title>
        <authorList>
            <person name="Cristino S."/>
            <person name="Pascale M.R."/>
            <person name="Marino F."/>
            <person name="Derelitto C."/>
            <person name="Salaris S."/>
            <person name="Orsini M."/>
            <person name="Squarzoni S."/>
            <person name="Grottola A."/>
            <person name="Girolamini L."/>
        </authorList>
    </citation>
    <scope>NUCLEOTIDE SEQUENCE [LARGE SCALE GENOMIC DNA]</scope>
    <source>
        <strain evidence="3 4">8cVS16</strain>
    </source>
</reference>
<proteinExistence type="inferred from homology"/>
<evidence type="ECO:0000313" key="4">
    <source>
        <dbReference type="Proteomes" id="UP001320170"/>
    </source>
</evidence>
<gene>
    <name evidence="3" type="ORF">LXO92_10965</name>
</gene>
<comment type="caution">
    <text evidence="3">The sequence shown here is derived from an EMBL/GenBank/DDBJ whole genome shotgun (WGS) entry which is preliminary data.</text>
</comment>
<dbReference type="PROSITE" id="PS00061">
    <property type="entry name" value="ADH_SHORT"/>
    <property type="match status" value="1"/>
</dbReference>
<dbReference type="PANTHER" id="PTHR24321:SF8">
    <property type="entry name" value="ESTRADIOL 17-BETA-DEHYDROGENASE 8-RELATED"/>
    <property type="match status" value="1"/>
</dbReference>
<dbReference type="EC" id="1.1.1.47" evidence="3"/>
<evidence type="ECO:0000256" key="2">
    <source>
        <dbReference type="ARBA" id="ARBA00023002"/>
    </source>
</evidence>
<keyword evidence="4" id="KW-1185">Reference proteome</keyword>
<comment type="similarity">
    <text evidence="1">Belongs to the short-chain dehydrogenases/reductases (SDR) family.</text>
</comment>
<dbReference type="Proteomes" id="UP001320170">
    <property type="component" value="Unassembled WGS sequence"/>
</dbReference>
<dbReference type="Pfam" id="PF13561">
    <property type="entry name" value="adh_short_C2"/>
    <property type="match status" value="1"/>
</dbReference>
<dbReference type="EMBL" id="JAJTND010000004">
    <property type="protein sequence ID" value="MCE3532896.1"/>
    <property type="molecule type" value="Genomic_DNA"/>
</dbReference>
<dbReference type="GO" id="GO:0047936">
    <property type="term" value="F:glucose 1-dehydrogenase [NAD(P)+] activity"/>
    <property type="evidence" value="ECO:0007669"/>
    <property type="project" value="UniProtKB-EC"/>
</dbReference>
<dbReference type="PANTHER" id="PTHR24321">
    <property type="entry name" value="DEHYDROGENASES, SHORT CHAIN"/>
    <property type="match status" value="1"/>
</dbReference>
<name>A0ABS8X4Y3_9GAMM</name>
<dbReference type="CDD" id="cd05233">
    <property type="entry name" value="SDR_c"/>
    <property type="match status" value="1"/>
</dbReference>
<dbReference type="InterPro" id="IPR020904">
    <property type="entry name" value="Sc_DH/Rdtase_CS"/>
</dbReference>
<dbReference type="PRINTS" id="PR00081">
    <property type="entry name" value="GDHRDH"/>
</dbReference>
<dbReference type="InterPro" id="IPR036291">
    <property type="entry name" value="NAD(P)-bd_dom_sf"/>
</dbReference>
<dbReference type="Gene3D" id="3.40.50.720">
    <property type="entry name" value="NAD(P)-binding Rossmann-like Domain"/>
    <property type="match status" value="1"/>
</dbReference>
<dbReference type="NCBIfam" id="NF009466">
    <property type="entry name" value="PRK12826.1-2"/>
    <property type="match status" value="1"/>
</dbReference>
<evidence type="ECO:0000256" key="1">
    <source>
        <dbReference type="ARBA" id="ARBA00006484"/>
    </source>
</evidence>